<reference evidence="18 19" key="1">
    <citation type="submission" date="2013-11" db="EMBL/GenBank/DDBJ databases">
        <title>Genome sequencing of Stegodyphus mimosarum.</title>
        <authorList>
            <person name="Bechsgaard J."/>
        </authorList>
    </citation>
    <scope>NUCLEOTIDE SEQUENCE [LARGE SCALE GENOMIC DNA]</scope>
</reference>
<evidence type="ECO:0000256" key="9">
    <source>
        <dbReference type="ARBA" id="ARBA00023163"/>
    </source>
</evidence>
<feature type="region of interest" description="Disordered" evidence="16">
    <location>
        <begin position="1"/>
        <end position="27"/>
    </location>
</feature>
<keyword evidence="19" id="KW-1185">Reference proteome</keyword>
<keyword evidence="7" id="KW-0862">Zinc</keyword>
<dbReference type="GO" id="GO:0008270">
    <property type="term" value="F:zinc ion binding"/>
    <property type="evidence" value="ECO:0007669"/>
    <property type="project" value="UniProtKB-KW"/>
</dbReference>
<dbReference type="EMBL" id="KK119690">
    <property type="protein sequence ID" value="KFM76438.1"/>
    <property type="molecule type" value="Genomic_DNA"/>
</dbReference>
<dbReference type="InterPro" id="IPR001841">
    <property type="entry name" value="Znf_RING"/>
</dbReference>
<dbReference type="STRING" id="407821.A0A087UGE9"/>
<feature type="domain" description="RING-type" evidence="17">
    <location>
        <begin position="31"/>
        <end position="70"/>
    </location>
</feature>
<dbReference type="OMA" id="HRMRYAP"/>
<evidence type="ECO:0000256" key="2">
    <source>
        <dbReference type="ARBA" id="ARBA00012483"/>
    </source>
</evidence>
<dbReference type="InterPro" id="IPR058745">
    <property type="entry name" value="PWI_Topors"/>
</dbReference>
<evidence type="ECO:0000256" key="8">
    <source>
        <dbReference type="ARBA" id="ARBA00023015"/>
    </source>
</evidence>
<name>A0A087UGE9_STEMI</name>
<evidence type="ECO:0000256" key="16">
    <source>
        <dbReference type="SAM" id="MobiDB-lite"/>
    </source>
</evidence>
<keyword evidence="6" id="KW-0833">Ubl conjugation pathway</keyword>
<dbReference type="InterPro" id="IPR058746">
    <property type="entry name" value="Znf_RING-type_Topors"/>
</dbReference>
<dbReference type="Proteomes" id="UP000054359">
    <property type="component" value="Unassembled WGS sequence"/>
</dbReference>
<evidence type="ECO:0000256" key="13">
    <source>
        <dbReference type="ARBA" id="ARBA00079040"/>
    </source>
</evidence>
<feature type="region of interest" description="Disordered" evidence="16">
    <location>
        <begin position="534"/>
        <end position="559"/>
    </location>
</feature>
<evidence type="ECO:0000256" key="1">
    <source>
        <dbReference type="ARBA" id="ARBA00000900"/>
    </source>
</evidence>
<dbReference type="GO" id="GO:0006513">
    <property type="term" value="P:protein monoubiquitination"/>
    <property type="evidence" value="ECO:0007669"/>
    <property type="project" value="TreeGrafter"/>
</dbReference>
<protein>
    <recommendedName>
        <fullName evidence="10">E3 ubiquitin-protein ligase Topors</fullName>
        <ecNumber evidence="2">2.3.2.27</ecNumber>
    </recommendedName>
    <alternativeName>
        <fullName evidence="11">RING-type E3 ubiquitin transferase Topors</fullName>
    </alternativeName>
    <alternativeName>
        <fullName evidence="13">SUMO1-protein E3 ligase Topors</fullName>
    </alternativeName>
    <alternativeName>
        <fullName evidence="12">Topoisomerase I-binding RING finger protein</fullName>
    </alternativeName>
    <alternativeName>
        <fullName evidence="14">Topoisomerase I-binding arginine/serine-rich protein</fullName>
    </alternativeName>
</protein>
<evidence type="ECO:0000256" key="12">
    <source>
        <dbReference type="ARBA" id="ARBA00076940"/>
    </source>
</evidence>
<accession>A0A087UGE9</accession>
<dbReference type="SMART" id="SM00184">
    <property type="entry name" value="RING"/>
    <property type="match status" value="1"/>
</dbReference>
<keyword evidence="9" id="KW-0804">Transcription</keyword>
<dbReference type="AlphaFoldDB" id="A0A087UGE9"/>
<evidence type="ECO:0000256" key="6">
    <source>
        <dbReference type="ARBA" id="ARBA00022786"/>
    </source>
</evidence>
<dbReference type="Gene3D" id="3.30.40.10">
    <property type="entry name" value="Zinc/RING finger domain, C3HC4 (zinc finger)"/>
    <property type="match status" value="1"/>
</dbReference>
<dbReference type="PANTHER" id="PTHR46077">
    <property type="entry name" value="E3 UBIQUITIN-PROTEIN LIGASE TOPORS"/>
    <property type="match status" value="1"/>
</dbReference>
<keyword evidence="4" id="KW-0479">Metal-binding</keyword>
<gene>
    <name evidence="18" type="ORF">X975_14478</name>
</gene>
<dbReference type="EC" id="2.3.2.27" evidence="2"/>
<keyword evidence="8" id="KW-0805">Transcription regulation</keyword>
<dbReference type="InterPro" id="IPR017907">
    <property type="entry name" value="Znf_RING_CS"/>
</dbReference>
<dbReference type="SUPFAM" id="SSF57850">
    <property type="entry name" value="RING/U-box"/>
    <property type="match status" value="1"/>
</dbReference>
<evidence type="ECO:0000313" key="19">
    <source>
        <dbReference type="Proteomes" id="UP000054359"/>
    </source>
</evidence>
<feature type="compositionally biased region" description="Basic residues" evidence="16">
    <location>
        <begin position="593"/>
        <end position="614"/>
    </location>
</feature>
<comment type="catalytic activity">
    <reaction evidence="1">
        <text>S-ubiquitinyl-[E2 ubiquitin-conjugating enzyme]-L-cysteine + [acceptor protein]-L-lysine = [E2 ubiquitin-conjugating enzyme]-L-cysteine + N(6)-ubiquitinyl-[acceptor protein]-L-lysine.</text>
        <dbReference type="EC" id="2.3.2.27"/>
    </reaction>
</comment>
<evidence type="ECO:0000256" key="14">
    <source>
        <dbReference type="ARBA" id="ARBA00079184"/>
    </source>
</evidence>
<evidence type="ECO:0000256" key="7">
    <source>
        <dbReference type="ARBA" id="ARBA00022833"/>
    </source>
</evidence>
<evidence type="ECO:0000256" key="15">
    <source>
        <dbReference type="PROSITE-ProRule" id="PRU00175"/>
    </source>
</evidence>
<proteinExistence type="predicted"/>
<evidence type="ECO:0000256" key="10">
    <source>
        <dbReference type="ARBA" id="ARBA00071236"/>
    </source>
</evidence>
<dbReference type="GO" id="GO:0000209">
    <property type="term" value="P:protein polyubiquitination"/>
    <property type="evidence" value="ECO:0007669"/>
    <property type="project" value="TreeGrafter"/>
</dbReference>
<feature type="compositionally biased region" description="Basic and acidic residues" evidence="16">
    <location>
        <begin position="9"/>
        <end position="21"/>
    </location>
</feature>
<sequence length="657" mass="75024">MENTSSPVKTEEEKSESDTASRGRSSPEPSCAICLEQLQNKSFTDSCFHMFCFTCLVEWSKVKPECPLCKQKFKSIVHNVRSDLEYDQYYIKGTENMWTCFSSGDRRFRYSTTMTSERFVERNRISLQDTLDNEIASHRMRYAPHSVRLYSASQTVSRMPCNFRRQIYEDNLWVKPYAGARIRFISPEFYRLNPGCTHRLHRWLNRELTALLYNENQVTFVMELIMALITRYEITSQEFFLHIEPYFNSRTSHFIHEFYNFAISPYEMESYDRHASYNSLDTNKVTHDLSSSDSDVIPLSSSSGSKDASSVTAEKDNESKFMRAYERLKKLVRKENCKSFSWEQVAPFLYSNPGPSTSGFNSSFFRIPNNTSESVDVPASDDDDDDVQILSVLKPPKERTPEIVDLLSSDDESKIIVVSSGNESCSDTERGSCVKAPSEVQSSKNIDEPFSNDCVYVPWNEPSTSNSYKIENVTYKVESDVNVSGNNNAEPSSSGEKNIERNQFTEMKKSPTLASAVVKPLSVVNKSVAWIPHARRKRRSPSPTNEDGSSTESCSGFESFSELTPNVKSLKLRSVVAHFSFDRSDERNSSGHRSSHKRRKEKKKKKKKHTHKHAAGNGVPLLQRHALASGYIDPYTAVYAAQCVEKHCLGHHCCSWW</sequence>
<evidence type="ECO:0000256" key="3">
    <source>
        <dbReference type="ARBA" id="ARBA00022679"/>
    </source>
</evidence>
<dbReference type="FunFam" id="3.30.40.10:FF:000136">
    <property type="entry name" value="E3 ubiquitin-protein ligase Topors"/>
    <property type="match status" value="1"/>
</dbReference>
<evidence type="ECO:0000259" key="17">
    <source>
        <dbReference type="PROSITE" id="PS50089"/>
    </source>
</evidence>
<feature type="non-terminal residue" evidence="18">
    <location>
        <position position="657"/>
    </location>
</feature>
<dbReference type="OrthoDB" id="6509683at2759"/>
<feature type="compositionally biased region" description="Low complexity" evidence="16">
    <location>
        <begin position="288"/>
        <end position="310"/>
    </location>
</feature>
<evidence type="ECO:0000313" key="18">
    <source>
        <dbReference type="EMBL" id="KFM76438.1"/>
    </source>
</evidence>
<feature type="region of interest" description="Disordered" evidence="16">
    <location>
        <begin position="287"/>
        <end position="313"/>
    </location>
</feature>
<dbReference type="PANTHER" id="PTHR46077:SF1">
    <property type="entry name" value="TOP1 BINDING ARGININE_SERINE RICH PROTEIN, E3 UBIQUITIN LIGASE"/>
    <property type="match status" value="1"/>
</dbReference>
<organism evidence="18 19">
    <name type="scientific">Stegodyphus mimosarum</name>
    <name type="common">African social velvet spider</name>
    <dbReference type="NCBI Taxonomy" id="407821"/>
    <lineage>
        <taxon>Eukaryota</taxon>
        <taxon>Metazoa</taxon>
        <taxon>Ecdysozoa</taxon>
        <taxon>Arthropoda</taxon>
        <taxon>Chelicerata</taxon>
        <taxon>Arachnida</taxon>
        <taxon>Araneae</taxon>
        <taxon>Araneomorphae</taxon>
        <taxon>Entelegynae</taxon>
        <taxon>Eresoidea</taxon>
        <taxon>Eresidae</taxon>
        <taxon>Stegodyphus</taxon>
    </lineage>
</organism>
<evidence type="ECO:0000256" key="5">
    <source>
        <dbReference type="ARBA" id="ARBA00022771"/>
    </source>
</evidence>
<dbReference type="CDD" id="cd16574">
    <property type="entry name" value="RING-HC_Topors"/>
    <property type="match status" value="1"/>
</dbReference>
<dbReference type="Pfam" id="PF13639">
    <property type="entry name" value="zf-RING_2"/>
    <property type="match status" value="1"/>
</dbReference>
<dbReference type="InterPro" id="IPR013083">
    <property type="entry name" value="Znf_RING/FYVE/PHD"/>
</dbReference>
<keyword evidence="5 15" id="KW-0863">Zinc-finger</keyword>
<dbReference type="PROSITE" id="PS00518">
    <property type="entry name" value="ZF_RING_1"/>
    <property type="match status" value="1"/>
</dbReference>
<evidence type="ECO:0000256" key="11">
    <source>
        <dbReference type="ARBA" id="ARBA00076856"/>
    </source>
</evidence>
<dbReference type="GO" id="GO:0061630">
    <property type="term" value="F:ubiquitin protein ligase activity"/>
    <property type="evidence" value="ECO:0007669"/>
    <property type="project" value="UniProtKB-EC"/>
</dbReference>
<feature type="region of interest" description="Disordered" evidence="16">
    <location>
        <begin position="583"/>
        <end position="620"/>
    </location>
</feature>
<feature type="compositionally biased region" description="Polar residues" evidence="16">
    <location>
        <begin position="541"/>
        <end position="559"/>
    </location>
</feature>
<evidence type="ECO:0000256" key="4">
    <source>
        <dbReference type="ARBA" id="ARBA00022723"/>
    </source>
</evidence>
<dbReference type="PROSITE" id="PS50089">
    <property type="entry name" value="ZF_RING_2"/>
    <property type="match status" value="1"/>
</dbReference>
<dbReference type="Pfam" id="PF26084">
    <property type="entry name" value="PWI_Topors"/>
    <property type="match status" value="1"/>
</dbReference>
<keyword evidence="3" id="KW-0808">Transferase</keyword>